<protein>
    <submittedName>
        <fullName evidence="4">DotA/TraY family protein</fullName>
    </submittedName>
</protein>
<evidence type="ECO:0000256" key="2">
    <source>
        <dbReference type="SAM" id="Phobius"/>
    </source>
</evidence>
<feature type="transmembrane region" description="Helical" evidence="2">
    <location>
        <begin position="532"/>
        <end position="551"/>
    </location>
</feature>
<dbReference type="AlphaFoldDB" id="A0A7Z2G4K3"/>
<feature type="transmembrane region" description="Helical" evidence="2">
    <location>
        <begin position="114"/>
        <end position="134"/>
    </location>
</feature>
<dbReference type="Proteomes" id="UP000434209">
    <property type="component" value="Chromosome 1"/>
</dbReference>
<keyword evidence="2" id="KW-1133">Transmembrane helix</keyword>
<feature type="transmembrane region" description="Helical" evidence="2">
    <location>
        <begin position="140"/>
        <end position="164"/>
    </location>
</feature>
<evidence type="ECO:0000256" key="3">
    <source>
        <dbReference type="SAM" id="SignalP"/>
    </source>
</evidence>
<feature type="transmembrane region" description="Helical" evidence="2">
    <location>
        <begin position="597"/>
        <end position="630"/>
    </location>
</feature>
<keyword evidence="2" id="KW-0812">Transmembrane</keyword>
<sequence>MRKRHFLRTASVVLALLGSTQLARAQSTESVGSITSAANSGTDQSMALLKSVFGGVISNPINGGGSASAIGQVFATLNACILVVGALWACYLFVAAMIATGSEGEFMGQKRSSIWFTIRNGVGFSLLVPLPLGYSGAQLLMLWATMMGIGIANLDVATATSVLANGGALIASPPAPQVTNLAKSMFEANLCAQSANLAANSLTGDTGGVTADAGEQFNTQSTTGQVVLMNGNGLSCGGASVSLTLNSNITGDSVSTSGFTAIVPDVSGVVSTMQSAQQSALSSMQATLQSAAATYVQAVASGSHPADPQITINNAAQAYQQSIQGAIAGASSSISGLSSQIQSSLSQNGWIMLGSWYQTFAMANTQLTSSTSTAATAIPPTDPANLPYPDLYNNVLVTYHHQLAQDASTTVAGSSSSSSGSTNLSSISSDPGHVLSGLFPGQRLVNLVTTSIQNIGTGTGTNPLIGMKNVGDYILDAGDVMLAAYVANSAFEGATGSGIGWVADKALDVVTLGASDSVKGALQQVIKDLSPIIMLLLLSLFFFGVMLSVYLPMLPFMIWFGGILSWFAVVCEAVIAAPLWAFAHLDGEGEGMGPRTLYGYVFLLNLMLRPAFMVIGFLIASIGIVAFGTLLNSLFGTALANAQFNSTTGIVSIIAYIALYVGMCQSLCQALFGMVNHLPNTVFAWLGASMGNTVGHDMHDKSHGHLGAASGTTRGHVDRALGRAGGDTSASPGGDRIGPAGSDRPLG</sequence>
<feature type="transmembrane region" description="Helical" evidence="2">
    <location>
        <begin position="650"/>
        <end position="672"/>
    </location>
</feature>
<evidence type="ECO:0000313" key="5">
    <source>
        <dbReference type="Proteomes" id="UP000434209"/>
    </source>
</evidence>
<keyword evidence="5" id="KW-1185">Reference proteome</keyword>
<feature type="chain" id="PRO_5031551643" evidence="3">
    <location>
        <begin position="26"/>
        <end position="747"/>
    </location>
</feature>
<proteinExistence type="predicted"/>
<evidence type="ECO:0000313" key="4">
    <source>
        <dbReference type="EMBL" id="QGZ55108.1"/>
    </source>
</evidence>
<keyword evidence="3" id="KW-0732">Signal</keyword>
<dbReference type="OrthoDB" id="7010241at2"/>
<feature type="transmembrane region" description="Helical" evidence="2">
    <location>
        <begin position="557"/>
        <end position="585"/>
    </location>
</feature>
<dbReference type="EMBL" id="CP046909">
    <property type="protein sequence ID" value="QGZ55108.1"/>
    <property type="molecule type" value="Genomic_DNA"/>
</dbReference>
<dbReference type="NCBIfam" id="TIGR04346">
    <property type="entry name" value="DotA_TraY"/>
    <property type="match status" value="1"/>
</dbReference>
<accession>A0A7Z2G4K3</accession>
<feature type="signal peptide" evidence="3">
    <location>
        <begin position="1"/>
        <end position="25"/>
    </location>
</feature>
<keyword evidence="2" id="KW-0472">Membrane</keyword>
<evidence type="ECO:0000256" key="1">
    <source>
        <dbReference type="SAM" id="MobiDB-lite"/>
    </source>
</evidence>
<reference evidence="4 5" key="1">
    <citation type="submission" date="2019-12" db="EMBL/GenBank/DDBJ databases">
        <title>Paraburkholderia acidiphila 7Q-K02 sp. nov and Paraburkholderia acidisoli DHF22 sp. nov., two strains isolated from forest soil.</title>
        <authorList>
            <person name="Gao Z."/>
            <person name="Qiu L."/>
        </authorList>
    </citation>
    <scope>NUCLEOTIDE SEQUENCE [LARGE SCALE GENOMIC DNA]</scope>
    <source>
        <strain evidence="4 5">7Q-K02</strain>
    </source>
</reference>
<dbReference type="RefSeq" id="WP_158758196.1">
    <property type="nucleotide sequence ID" value="NZ_CP046909.1"/>
</dbReference>
<dbReference type="InterPro" id="IPR027628">
    <property type="entry name" value="DotA_TraY"/>
</dbReference>
<dbReference type="KEGG" id="pacp:FAZ97_09355"/>
<organism evidence="4 5">
    <name type="scientific">Paraburkholderia acidiphila</name>
    <dbReference type="NCBI Taxonomy" id="2571747"/>
    <lineage>
        <taxon>Bacteria</taxon>
        <taxon>Pseudomonadati</taxon>
        <taxon>Pseudomonadota</taxon>
        <taxon>Betaproteobacteria</taxon>
        <taxon>Burkholderiales</taxon>
        <taxon>Burkholderiaceae</taxon>
        <taxon>Paraburkholderia</taxon>
    </lineage>
</organism>
<feature type="region of interest" description="Disordered" evidence="1">
    <location>
        <begin position="717"/>
        <end position="747"/>
    </location>
</feature>
<feature type="transmembrane region" description="Helical" evidence="2">
    <location>
        <begin position="69"/>
        <end position="94"/>
    </location>
</feature>
<gene>
    <name evidence="4" type="ORF">FAZ97_09355</name>
</gene>
<name>A0A7Z2G4K3_9BURK</name>